<evidence type="ECO:0000313" key="1">
    <source>
        <dbReference type="EMBL" id="TVU39127.1"/>
    </source>
</evidence>
<protein>
    <submittedName>
        <fullName evidence="1">Uncharacterized protein</fullName>
    </submittedName>
</protein>
<comment type="caution">
    <text evidence="1">The sequence shown here is derived from an EMBL/GenBank/DDBJ whole genome shotgun (WGS) entry which is preliminary data.</text>
</comment>
<accession>A0A5J9VU12</accession>
<dbReference type="Proteomes" id="UP000324897">
    <property type="component" value="Chromosome 4"/>
</dbReference>
<name>A0A5J9VU12_9POAL</name>
<proteinExistence type="predicted"/>
<sequence>MNGIITIGQSISDDLSSQLEFRAPKLQRIAAKEQDSKKDQVSELLLEGSRRCTGSLLCGGGHGEAGGRWGGLEGRQEGGRSPVKLGIAASHRVGGVS</sequence>
<keyword evidence="2" id="KW-1185">Reference proteome</keyword>
<dbReference type="AlphaFoldDB" id="A0A5J9VU12"/>
<dbReference type="EMBL" id="RWGY01000007">
    <property type="protein sequence ID" value="TVU39127.1"/>
    <property type="molecule type" value="Genomic_DNA"/>
</dbReference>
<evidence type="ECO:0000313" key="2">
    <source>
        <dbReference type="Proteomes" id="UP000324897"/>
    </source>
</evidence>
<feature type="non-terminal residue" evidence="1">
    <location>
        <position position="97"/>
    </location>
</feature>
<feature type="non-terminal residue" evidence="1">
    <location>
        <position position="1"/>
    </location>
</feature>
<organism evidence="1 2">
    <name type="scientific">Eragrostis curvula</name>
    <name type="common">weeping love grass</name>
    <dbReference type="NCBI Taxonomy" id="38414"/>
    <lineage>
        <taxon>Eukaryota</taxon>
        <taxon>Viridiplantae</taxon>
        <taxon>Streptophyta</taxon>
        <taxon>Embryophyta</taxon>
        <taxon>Tracheophyta</taxon>
        <taxon>Spermatophyta</taxon>
        <taxon>Magnoliopsida</taxon>
        <taxon>Liliopsida</taxon>
        <taxon>Poales</taxon>
        <taxon>Poaceae</taxon>
        <taxon>PACMAD clade</taxon>
        <taxon>Chloridoideae</taxon>
        <taxon>Eragrostideae</taxon>
        <taxon>Eragrostidinae</taxon>
        <taxon>Eragrostis</taxon>
    </lineage>
</organism>
<reference evidence="1 2" key="1">
    <citation type="journal article" date="2019" name="Sci. Rep.">
        <title>A high-quality genome of Eragrostis curvula grass provides insights into Poaceae evolution and supports new strategies to enhance forage quality.</title>
        <authorList>
            <person name="Carballo J."/>
            <person name="Santos B.A.C.M."/>
            <person name="Zappacosta D."/>
            <person name="Garbus I."/>
            <person name="Selva J.P."/>
            <person name="Gallo C.A."/>
            <person name="Diaz A."/>
            <person name="Albertini E."/>
            <person name="Caccamo M."/>
            <person name="Echenique V."/>
        </authorList>
    </citation>
    <scope>NUCLEOTIDE SEQUENCE [LARGE SCALE GENOMIC DNA]</scope>
    <source>
        <strain evidence="2">cv. Victoria</strain>
        <tissue evidence="1">Leaf</tissue>
    </source>
</reference>
<gene>
    <name evidence="1" type="ORF">EJB05_12532</name>
</gene>
<dbReference type="Gramene" id="TVU39127">
    <property type="protein sequence ID" value="TVU39127"/>
    <property type="gene ID" value="EJB05_12532"/>
</dbReference>